<dbReference type="Pfam" id="PF00535">
    <property type="entry name" value="Glycos_transf_2"/>
    <property type="match status" value="1"/>
</dbReference>
<reference evidence="3 4" key="1">
    <citation type="submission" date="2021-05" db="EMBL/GenBank/DDBJ databases">
        <title>Bacteria Genome sequencing.</title>
        <authorList>
            <person name="Takabe Y."/>
            <person name="Nakajima Y."/>
            <person name="Suzuki S."/>
            <person name="Shiozaki T."/>
        </authorList>
    </citation>
    <scope>NUCLEOTIDE SEQUENCE [LARGE SCALE GENOMIC DNA]</scope>
    <source>
        <strain evidence="3 4">AI_62</strain>
    </source>
</reference>
<dbReference type="PANTHER" id="PTHR22916:SF3">
    <property type="entry name" value="UDP-GLCNAC:BETAGAL BETA-1,3-N-ACETYLGLUCOSAMINYLTRANSFERASE-LIKE PROTEIN 1"/>
    <property type="match status" value="1"/>
</dbReference>
<evidence type="ECO:0000313" key="4">
    <source>
        <dbReference type="Proteomes" id="UP000786693"/>
    </source>
</evidence>
<feature type="region of interest" description="Disordered" evidence="1">
    <location>
        <begin position="1058"/>
        <end position="1084"/>
    </location>
</feature>
<dbReference type="PANTHER" id="PTHR22916">
    <property type="entry name" value="GLYCOSYLTRANSFERASE"/>
    <property type="match status" value="1"/>
</dbReference>
<gene>
    <name evidence="3" type="ORF">JANAI62_18760</name>
</gene>
<proteinExistence type="predicted"/>
<sequence length="1338" mass="142838">MIRLSPKLLARLAAYPAPIRDRLTQPLTPGTIRDALRILHGEHSPSQTVIKDWLTRDEPVDAFLTRLMQSPRFATRASDLLRALKAPPPGARHHDASTSLRLSELTGEMVVPMAAPDAPYVWKLGEIAASRASAKPGRIDGPTALALGDLVQIWRLVRAPDEGENDGAAALGTIFAQVLLRFAETETPEAARLLSTVLAACRSDLRLRRGRRIASADRAPEAATSFLRHLLGHDATGRLARVDQETLRMIDAERQRARPTGAADNSDEAALSLLEPQPLAVVLEGVPTPSVEADWAKLQQAGTIQALRIARTAEAACATAEAVGPEAGVVILPADLEPTPLLPVFLRTAAPLISGDLGAGGRKLHVPDLTNTLSWEREILGYPDRRKRVAMGDFLPACARAKGLGEEARPLPVEMRPAGSGRRGGLTVRSRTVPIASAYGIVVRLDAAATPEHYLNLDNCHLVEGHGQQALDALEQAGIDGGLPRHAARKPVILIGGDSPRDAHHIIRSVGRHWARAGRYATTGTGVTYHAAEERFEIAANATLVGADRAKAQLTRLCLAPVTSLPLDQVATLRAAKAFDWLHRGLIVLPRSSVAVCTPGGLQADDWDGAADHRTRMARKLDLDQQPEDHFPQTSDPAGDPVPTDPTERDVSLRDLAALRTHVTRAQAATFATADHWPIEPLISRQDWLHRRIESSIARFNGAPDVDGARDILRRLGDPSIEGNSLVSPVGSFLTTLANRPGLFPQLSEGEAGRALRLARHLPAVDAIAAGLALHPAAVVGDRSELVLPMIAVLATGLPPTEVEGALISLANTAPLGLRMARRLAHAARIHGGIATQARLALRLAETDPALLTDTRILERLVTLRGTSALAAVSHVAGRDMDAALTSTADPRDLFRAALAAEDRTAIIALLSDAERLGSLDLTVWLDDLRGQSNGLRRLAVPVGEVIPPGGSVQRRKLMAAIFQDATELAALDASGFLADGADLSAICQNHLGNNDALNAVLARTFEGTDLRPLRVMGSTVAEVFEAAMTEAGPAETTTRSASDAPGPVARLVTRLGRGKTASPNPETAAGARPPAPATTGQAGPRVSVAMSAFDPDPTLLRLALRSMRAQTHGEVEVFIIDDASGPDGRATIDAACADDPALRLIRLDQNQGPYVGRNHVLEAMTGDFLAIQDADDWSHPDRFVAQVAAFQADTDRHLVTSSHMRIDAAGRVQMEAGFSILGDGTMTSMFRRSAFEAAGAFAEVRSRGDVEMRERLRSYYGGHALHALRPPLVLCYGAAGTLSQRTRQTKRDALSLWRGHIEERPDLSGLRGEGTAFDPAQAAVPWPLRPSTRGAGQ</sequence>
<feature type="compositionally biased region" description="Basic and acidic residues" evidence="1">
    <location>
        <begin position="622"/>
        <end position="631"/>
    </location>
</feature>
<feature type="region of interest" description="Disordered" evidence="1">
    <location>
        <begin position="622"/>
        <end position="648"/>
    </location>
</feature>
<accession>A0ABQ4NLH1</accession>
<dbReference type="Gene3D" id="3.90.550.10">
    <property type="entry name" value="Spore Coat Polysaccharide Biosynthesis Protein SpsA, Chain A"/>
    <property type="match status" value="1"/>
</dbReference>
<evidence type="ECO:0000256" key="1">
    <source>
        <dbReference type="SAM" id="MobiDB-lite"/>
    </source>
</evidence>
<dbReference type="InterPro" id="IPR029044">
    <property type="entry name" value="Nucleotide-diphossugar_trans"/>
</dbReference>
<feature type="compositionally biased region" description="Low complexity" evidence="1">
    <location>
        <begin position="1066"/>
        <end position="1084"/>
    </location>
</feature>
<dbReference type="SUPFAM" id="SSF53448">
    <property type="entry name" value="Nucleotide-diphospho-sugar transferases"/>
    <property type="match status" value="1"/>
</dbReference>
<protein>
    <recommendedName>
        <fullName evidence="2">Glycosyltransferase 2-like domain-containing protein</fullName>
    </recommendedName>
</protein>
<dbReference type="RefSeq" id="WP_220748753.1">
    <property type="nucleotide sequence ID" value="NZ_BPFH01000003.1"/>
</dbReference>
<feature type="domain" description="Glycosyltransferase 2-like" evidence="2">
    <location>
        <begin position="1088"/>
        <end position="1202"/>
    </location>
</feature>
<dbReference type="EMBL" id="BPFH01000003">
    <property type="protein sequence ID" value="GIT95253.1"/>
    <property type="molecule type" value="Genomic_DNA"/>
</dbReference>
<dbReference type="CDD" id="cd00761">
    <property type="entry name" value="Glyco_tranf_GTA_type"/>
    <property type="match status" value="1"/>
</dbReference>
<comment type="caution">
    <text evidence="3">The sequence shown here is derived from an EMBL/GenBank/DDBJ whole genome shotgun (WGS) entry which is preliminary data.</text>
</comment>
<dbReference type="InterPro" id="IPR001173">
    <property type="entry name" value="Glyco_trans_2-like"/>
</dbReference>
<name>A0ABQ4NLH1_9RHOB</name>
<dbReference type="Proteomes" id="UP000786693">
    <property type="component" value="Unassembled WGS sequence"/>
</dbReference>
<evidence type="ECO:0000259" key="2">
    <source>
        <dbReference type="Pfam" id="PF00535"/>
    </source>
</evidence>
<evidence type="ECO:0000313" key="3">
    <source>
        <dbReference type="EMBL" id="GIT95253.1"/>
    </source>
</evidence>
<keyword evidence="4" id="KW-1185">Reference proteome</keyword>
<organism evidence="3 4">
    <name type="scientific">Jannaschia pagri</name>
    <dbReference type="NCBI Taxonomy" id="2829797"/>
    <lineage>
        <taxon>Bacteria</taxon>
        <taxon>Pseudomonadati</taxon>
        <taxon>Pseudomonadota</taxon>
        <taxon>Alphaproteobacteria</taxon>
        <taxon>Rhodobacterales</taxon>
        <taxon>Roseobacteraceae</taxon>
        <taxon>Jannaschia</taxon>
    </lineage>
</organism>